<dbReference type="Proteomes" id="UP001370758">
    <property type="component" value="Unassembled WGS sequence"/>
</dbReference>
<feature type="compositionally biased region" description="Basic and acidic residues" evidence="1">
    <location>
        <begin position="113"/>
        <end position="125"/>
    </location>
</feature>
<name>A0AAV9W1H9_9PEZI</name>
<proteinExistence type="predicted"/>
<organism evidence="2 3">
    <name type="scientific">Arthrobotrys musiformis</name>
    <dbReference type="NCBI Taxonomy" id="47236"/>
    <lineage>
        <taxon>Eukaryota</taxon>
        <taxon>Fungi</taxon>
        <taxon>Dikarya</taxon>
        <taxon>Ascomycota</taxon>
        <taxon>Pezizomycotina</taxon>
        <taxon>Orbiliomycetes</taxon>
        <taxon>Orbiliales</taxon>
        <taxon>Orbiliaceae</taxon>
        <taxon>Arthrobotrys</taxon>
    </lineage>
</organism>
<keyword evidence="3" id="KW-1185">Reference proteome</keyword>
<evidence type="ECO:0000313" key="3">
    <source>
        <dbReference type="Proteomes" id="UP001370758"/>
    </source>
</evidence>
<sequence length="125" mass="14613">MMKQWRENLCLKRSRGYLQTQIWKKYFKKKRLIVVLKKNTWGSGGAIIPAAEYNSRIQEEYADAKVEEDYSTRAQYIDEIEPKEEEPQTLENNNFDQSVKAEYASVSEEDVVKEEAGVEPKEEAT</sequence>
<accession>A0AAV9W1H9</accession>
<evidence type="ECO:0000256" key="1">
    <source>
        <dbReference type="SAM" id="MobiDB-lite"/>
    </source>
</evidence>
<dbReference type="AlphaFoldDB" id="A0AAV9W1H9"/>
<feature type="region of interest" description="Disordered" evidence="1">
    <location>
        <begin position="80"/>
        <end position="125"/>
    </location>
</feature>
<evidence type="ECO:0000313" key="2">
    <source>
        <dbReference type="EMBL" id="KAK6500297.1"/>
    </source>
</evidence>
<comment type="caution">
    <text evidence="2">The sequence shown here is derived from an EMBL/GenBank/DDBJ whole genome shotgun (WGS) entry which is preliminary data.</text>
</comment>
<dbReference type="EMBL" id="JAVHJL010000007">
    <property type="protein sequence ID" value="KAK6500297.1"/>
    <property type="molecule type" value="Genomic_DNA"/>
</dbReference>
<reference evidence="2 3" key="1">
    <citation type="submission" date="2023-08" db="EMBL/GenBank/DDBJ databases">
        <authorList>
            <person name="Palmer J.M."/>
        </authorList>
    </citation>
    <scope>NUCLEOTIDE SEQUENCE [LARGE SCALE GENOMIC DNA]</scope>
    <source>
        <strain evidence="2 3">TWF481</strain>
    </source>
</reference>
<gene>
    <name evidence="2" type="ORF">TWF481_010641</name>
</gene>
<protein>
    <submittedName>
        <fullName evidence="2">Uncharacterized protein</fullName>
    </submittedName>
</protein>